<dbReference type="AlphaFoldDB" id="A0A1Q9EV74"/>
<protein>
    <submittedName>
        <fullName evidence="1">Uncharacterized protein</fullName>
    </submittedName>
</protein>
<accession>A0A1Q9EV74</accession>
<evidence type="ECO:0000313" key="2">
    <source>
        <dbReference type="Proteomes" id="UP000186817"/>
    </source>
</evidence>
<evidence type="ECO:0000313" key="1">
    <source>
        <dbReference type="EMBL" id="OLQ11310.1"/>
    </source>
</evidence>
<sequence>MRRYRHQNTDGDSALSRLHRHNLGPGLSLPLVRTSSRASRAWILPSWGDYATQLESLEHRELGDHNTLLGRVTPAKPGILSISCAGAGDSWPTSSPSAGSRLVGRPDEANRAWSASAALVSAHQATPLEHCEHQPLAFLTTTPCCHHEHQLGDTMSIGCAGSGNGKEHQLRWVLPSTPRNLSIMSISCAGSADGWASIASIMSSPCKSWVTQPKPSMMSISCDSGDGWANPSIMIISCAGSRLTGRPLPTTPPNPAIVSMICAPWMGHHTMKPSSMRFLSGLGDTTKPEHREHQRRGFLPGLGDLATQPKHREHPPCKLVPWLGDRPHHDTPSSMSISCLPGLGNTTQAEPSSSIVSIGCAGSCLLGPRCPLKPAIQIIMSIICAILGLGDHTTRAW</sequence>
<comment type="caution">
    <text evidence="1">The sequence shown here is derived from an EMBL/GenBank/DDBJ whole genome shotgun (WGS) entry which is preliminary data.</text>
</comment>
<organism evidence="1 2">
    <name type="scientific">Symbiodinium microadriaticum</name>
    <name type="common">Dinoflagellate</name>
    <name type="synonym">Zooxanthella microadriatica</name>
    <dbReference type="NCBI Taxonomy" id="2951"/>
    <lineage>
        <taxon>Eukaryota</taxon>
        <taxon>Sar</taxon>
        <taxon>Alveolata</taxon>
        <taxon>Dinophyceae</taxon>
        <taxon>Suessiales</taxon>
        <taxon>Symbiodiniaceae</taxon>
        <taxon>Symbiodinium</taxon>
    </lineage>
</organism>
<dbReference type="Proteomes" id="UP000186817">
    <property type="component" value="Unassembled WGS sequence"/>
</dbReference>
<reference evidence="1 2" key="1">
    <citation type="submission" date="2016-02" db="EMBL/GenBank/DDBJ databases">
        <title>Genome analysis of coral dinoflagellate symbionts highlights evolutionary adaptations to a symbiotic lifestyle.</title>
        <authorList>
            <person name="Aranda M."/>
            <person name="Li Y."/>
            <person name="Liew Y.J."/>
            <person name="Baumgarten S."/>
            <person name="Simakov O."/>
            <person name="Wilson M."/>
            <person name="Piel J."/>
            <person name="Ashoor H."/>
            <person name="Bougouffa S."/>
            <person name="Bajic V.B."/>
            <person name="Ryu T."/>
            <person name="Ravasi T."/>
            <person name="Bayer T."/>
            <person name="Micklem G."/>
            <person name="Kim H."/>
            <person name="Bhak J."/>
            <person name="Lajeunesse T.C."/>
            <person name="Voolstra C.R."/>
        </authorList>
    </citation>
    <scope>NUCLEOTIDE SEQUENCE [LARGE SCALE GENOMIC DNA]</scope>
    <source>
        <strain evidence="1 2">CCMP2467</strain>
    </source>
</reference>
<dbReference type="EMBL" id="LSRX01000061">
    <property type="protein sequence ID" value="OLQ11310.1"/>
    <property type="molecule type" value="Genomic_DNA"/>
</dbReference>
<keyword evidence="2" id="KW-1185">Reference proteome</keyword>
<proteinExistence type="predicted"/>
<gene>
    <name evidence="1" type="ORF">AK812_SmicGene4858</name>
</gene>
<name>A0A1Q9EV74_SYMMI</name>